<keyword evidence="1" id="KW-0472">Membrane</keyword>
<evidence type="ECO:0000256" key="1">
    <source>
        <dbReference type="SAM" id="Phobius"/>
    </source>
</evidence>
<dbReference type="STRING" id="667015.Bacsa_1209"/>
<dbReference type="RefSeq" id="WP_013617225.1">
    <property type="nucleotide sequence ID" value="NC_015164.1"/>
</dbReference>
<reference evidence="2 3" key="1">
    <citation type="journal article" date="2011" name="Stand. Genomic Sci.">
        <title>Complete genome sequence of Bacteroides salanitronis type strain (BL78).</title>
        <authorList>
            <person name="Gronow S."/>
            <person name="Held B."/>
            <person name="Lucas S."/>
            <person name="Lapidus A."/>
            <person name="Del Rio T.G."/>
            <person name="Nolan M."/>
            <person name="Tice H."/>
            <person name="Deshpande S."/>
            <person name="Cheng J.F."/>
            <person name="Pitluck S."/>
            <person name="Liolios K."/>
            <person name="Pagani I."/>
            <person name="Ivanova N."/>
            <person name="Mavromatis K."/>
            <person name="Pati A."/>
            <person name="Tapia R."/>
            <person name="Han C."/>
            <person name="Goodwin L."/>
            <person name="Chen A."/>
            <person name="Palaniappan K."/>
            <person name="Land M."/>
            <person name="Hauser L."/>
            <person name="Chang Y.J."/>
            <person name="Jeffries C.D."/>
            <person name="Brambilla E.M."/>
            <person name="Rohde M."/>
            <person name="Goker M."/>
            <person name="Detter J.C."/>
            <person name="Woyke T."/>
            <person name="Bristow J."/>
            <person name="Markowitz V."/>
            <person name="Hugenholtz P."/>
            <person name="Kyrpides N.C."/>
            <person name="Klenk H.P."/>
            <person name="Eisen J.A."/>
        </authorList>
    </citation>
    <scope>NUCLEOTIDE SEQUENCE [LARGE SCALE GENOMIC DNA]</scope>
    <source>
        <strain evidence="2 3">DSM 18170</strain>
    </source>
</reference>
<dbReference type="KEGG" id="bsa:Bacsa_1209"/>
<feature type="transmembrane region" description="Helical" evidence="1">
    <location>
        <begin position="109"/>
        <end position="125"/>
    </location>
</feature>
<dbReference type="AlphaFoldDB" id="F0R6C6"/>
<dbReference type="Proteomes" id="UP000007486">
    <property type="component" value="Chromosome"/>
</dbReference>
<feature type="transmembrane region" description="Helical" evidence="1">
    <location>
        <begin position="188"/>
        <end position="212"/>
    </location>
</feature>
<dbReference type="eggNOG" id="ENOG50335WR">
    <property type="taxonomic scope" value="Bacteria"/>
</dbReference>
<keyword evidence="3" id="KW-1185">Reference proteome</keyword>
<accession>F0R6C6</accession>
<sequence length="356" mass="42340">MEYIIIFFFLTFFAFLDINKHIQSKALYFIVIVALILFAGLRYKVGMDYNMYNENFTNLKGESINEQIFSIEALFIILSNLCKDFYILLLFYAIIGIGIKSYVISRMKYPYLCLLLYFGFCFLLYDMGIIRQGAALSICLYSIKYIIKRDLKTFLLLIFFSTIFLHRTSCFFVLAYFLFEKQINRKIFYCLLVVSSIIGFVVSADFLHRILATMPTYFNKFSSTIDTYQQDYVQLGLSQFRKSFLAIFFYECLRHSKQYHGANGLLLNMYILGVCASLIFMRFTTLSSRGTYYYCITEILLFPICIYYMKLKFFRNMTFIILVIYSYLYMCSIIYSDNTYSWFNQKYLPYNSILYK</sequence>
<dbReference type="EMBL" id="CP002530">
    <property type="protein sequence ID" value="ADY35790.1"/>
    <property type="molecule type" value="Genomic_DNA"/>
</dbReference>
<proteinExistence type="predicted"/>
<feature type="transmembrane region" description="Helical" evidence="1">
    <location>
        <begin position="26"/>
        <end position="43"/>
    </location>
</feature>
<keyword evidence="1" id="KW-1133">Transmembrane helix</keyword>
<evidence type="ECO:0000313" key="3">
    <source>
        <dbReference type="Proteomes" id="UP000007486"/>
    </source>
</evidence>
<dbReference type="InterPro" id="IPR049458">
    <property type="entry name" value="EpsG-like"/>
</dbReference>
<dbReference type="Pfam" id="PF14897">
    <property type="entry name" value="EpsG"/>
    <property type="match status" value="1"/>
</dbReference>
<gene>
    <name evidence="2" type="ordered locus">Bacsa_1209</name>
</gene>
<feature type="transmembrane region" description="Helical" evidence="1">
    <location>
        <begin position="85"/>
        <end position="103"/>
    </location>
</feature>
<feature type="transmembrane region" description="Helical" evidence="1">
    <location>
        <begin position="316"/>
        <end position="335"/>
    </location>
</feature>
<evidence type="ECO:0000313" key="2">
    <source>
        <dbReference type="EMBL" id="ADY35790.1"/>
    </source>
</evidence>
<feature type="transmembrane region" description="Helical" evidence="1">
    <location>
        <begin position="265"/>
        <end position="285"/>
    </location>
</feature>
<feature type="transmembrane region" description="Helical" evidence="1">
    <location>
        <begin position="291"/>
        <end position="309"/>
    </location>
</feature>
<organism evidence="2 3">
    <name type="scientific">Phocaeicola salanitronis (strain DSM 18170 / JCM 13657 / CCUG 60908 / BL78)</name>
    <name type="common">Bacteroides salanitronis</name>
    <dbReference type="NCBI Taxonomy" id="667015"/>
    <lineage>
        <taxon>Bacteria</taxon>
        <taxon>Pseudomonadati</taxon>
        <taxon>Bacteroidota</taxon>
        <taxon>Bacteroidia</taxon>
        <taxon>Bacteroidales</taxon>
        <taxon>Bacteroidaceae</taxon>
        <taxon>Phocaeicola</taxon>
    </lineage>
</organism>
<feature type="transmembrane region" description="Helical" evidence="1">
    <location>
        <begin position="153"/>
        <end position="179"/>
    </location>
</feature>
<dbReference type="OrthoDB" id="6631730at2"/>
<keyword evidence="1" id="KW-0812">Transmembrane</keyword>
<evidence type="ECO:0008006" key="4">
    <source>
        <dbReference type="Google" id="ProtNLM"/>
    </source>
</evidence>
<name>F0R6C6_PHOSB</name>
<dbReference type="HOGENOM" id="CLU_059692_1_0_10"/>
<protein>
    <recommendedName>
        <fullName evidence="4">EpsG family protein</fullName>
    </recommendedName>
</protein>